<feature type="domain" description="TonB C-terminal" evidence="7">
    <location>
        <begin position="295"/>
        <end position="387"/>
    </location>
</feature>
<feature type="region of interest" description="Disordered" evidence="5">
    <location>
        <begin position="20"/>
        <end position="60"/>
    </location>
</feature>
<dbReference type="NCBIfam" id="TIGR01352">
    <property type="entry name" value="tonB_Cterm"/>
    <property type="match status" value="1"/>
</dbReference>
<dbReference type="Proteomes" id="UP001258945">
    <property type="component" value="Unassembled WGS sequence"/>
</dbReference>
<keyword evidence="4 6" id="KW-0472">Membrane</keyword>
<evidence type="ECO:0000256" key="3">
    <source>
        <dbReference type="ARBA" id="ARBA00022989"/>
    </source>
</evidence>
<feature type="compositionally biased region" description="Pro residues" evidence="5">
    <location>
        <begin position="151"/>
        <end position="187"/>
    </location>
</feature>
<protein>
    <submittedName>
        <fullName evidence="8">Energy transducer TonB</fullName>
    </submittedName>
</protein>
<keyword evidence="2 6" id="KW-0812">Transmembrane</keyword>
<accession>A0ABU3MAW3</accession>
<dbReference type="SUPFAM" id="SSF74653">
    <property type="entry name" value="TolA/TonB C-terminal domain"/>
    <property type="match status" value="1"/>
</dbReference>
<evidence type="ECO:0000256" key="2">
    <source>
        <dbReference type="ARBA" id="ARBA00022692"/>
    </source>
</evidence>
<feature type="compositionally biased region" description="Pro residues" evidence="5">
    <location>
        <begin position="118"/>
        <end position="139"/>
    </location>
</feature>
<dbReference type="RefSeq" id="WP_314280076.1">
    <property type="nucleotide sequence ID" value="NZ_JAVVDO010000003.1"/>
</dbReference>
<reference evidence="8 9" key="1">
    <citation type="journal article" date="2019" name="Microb. Pathog.">
        <title>Comparison of VITEK 2, MALDI-TOF MS, 16S rRNA gene sequencing, and whole-genome sequencing for identification of Roseomonas mucosa.</title>
        <authorList>
            <person name="Rudolph W.W."/>
            <person name="Gunzer F."/>
            <person name="Trauth M."/>
            <person name="Bunk B."/>
            <person name="Bigge R."/>
            <person name="Schrottner P."/>
        </authorList>
    </citation>
    <scope>NUCLEOTIDE SEQUENCE [LARGE SCALE GENOMIC DNA]</scope>
    <source>
        <strain evidence="8 9">DSM 103800</strain>
    </source>
</reference>
<keyword evidence="9" id="KW-1185">Reference proteome</keyword>
<evidence type="ECO:0000313" key="8">
    <source>
        <dbReference type="EMBL" id="MDT8329987.1"/>
    </source>
</evidence>
<dbReference type="EMBL" id="JAVVDO010000003">
    <property type="protein sequence ID" value="MDT8329987.1"/>
    <property type="molecule type" value="Genomic_DNA"/>
</dbReference>
<feature type="region of interest" description="Disordered" evidence="5">
    <location>
        <begin position="110"/>
        <end position="283"/>
    </location>
</feature>
<comment type="caution">
    <text evidence="8">The sequence shown here is derived from an EMBL/GenBank/DDBJ whole genome shotgun (WGS) entry which is preliminary data.</text>
</comment>
<dbReference type="InterPro" id="IPR037682">
    <property type="entry name" value="TonB_C"/>
</dbReference>
<sequence>MNRIRVQQLAPVLPAMALRQPPGLLPVPPLPAPGGGPGAPAQPPAPGRPPSGGQRPADGGWRRWRRPAFLVSALLHASLLVALLLTWQGREQPSGLPEAGVPVIFEDAGDAQRTARPQDPPSPPMPPPSPESAAPPPPALAEAPQPEAAPLAPPAPPVMTPPVEAPQPEPAPQAQEAPPPPAPPPQPSRVAEEELPPPPPPAPPAPPRPAAPAPARPPASHRAPSPFAGALDLSRGPAVNLSQAVPRPNIRPNATGQGRGLDLSFNAPSPRAPRAASPSDLGTSVRIQGANPGADWMAAFRAWLDRNGYYPQMAAMAGEDGTATVRFTVQKDGRVQDLRLVSRSGSKWLDMGAQAMLRDKTLPPFPEGTKADSTEITLTIDYILIRR</sequence>
<evidence type="ECO:0000313" key="9">
    <source>
        <dbReference type="Proteomes" id="UP001258945"/>
    </source>
</evidence>
<keyword evidence="3 6" id="KW-1133">Transmembrane helix</keyword>
<evidence type="ECO:0000256" key="1">
    <source>
        <dbReference type="ARBA" id="ARBA00004167"/>
    </source>
</evidence>
<evidence type="ECO:0000256" key="6">
    <source>
        <dbReference type="SAM" id="Phobius"/>
    </source>
</evidence>
<name>A0ABU3MAW3_9PROT</name>
<dbReference type="Pfam" id="PF03544">
    <property type="entry name" value="TonB_C"/>
    <property type="match status" value="1"/>
</dbReference>
<evidence type="ECO:0000256" key="4">
    <source>
        <dbReference type="ARBA" id="ARBA00023136"/>
    </source>
</evidence>
<feature type="compositionally biased region" description="Low complexity" evidence="5">
    <location>
        <begin position="267"/>
        <end position="279"/>
    </location>
</feature>
<dbReference type="PROSITE" id="PS52015">
    <property type="entry name" value="TONB_CTD"/>
    <property type="match status" value="1"/>
</dbReference>
<proteinExistence type="predicted"/>
<comment type="subcellular location">
    <subcellularLocation>
        <location evidence="1">Membrane</location>
        <topology evidence="1">Single-pass membrane protein</topology>
    </subcellularLocation>
</comment>
<feature type="transmembrane region" description="Helical" evidence="6">
    <location>
        <begin position="68"/>
        <end position="87"/>
    </location>
</feature>
<feature type="compositionally biased region" description="Pro residues" evidence="5">
    <location>
        <begin position="196"/>
        <end position="217"/>
    </location>
</feature>
<feature type="compositionally biased region" description="Pro residues" evidence="5">
    <location>
        <begin position="23"/>
        <end position="49"/>
    </location>
</feature>
<dbReference type="Gene3D" id="3.30.1150.10">
    <property type="match status" value="1"/>
</dbReference>
<dbReference type="InterPro" id="IPR006260">
    <property type="entry name" value="TonB/TolA_C"/>
</dbReference>
<organism evidence="8 9">
    <name type="scientific">Roseomonas gilardii</name>
    <dbReference type="NCBI Taxonomy" id="257708"/>
    <lineage>
        <taxon>Bacteria</taxon>
        <taxon>Pseudomonadati</taxon>
        <taxon>Pseudomonadota</taxon>
        <taxon>Alphaproteobacteria</taxon>
        <taxon>Acetobacterales</taxon>
        <taxon>Roseomonadaceae</taxon>
        <taxon>Roseomonas</taxon>
    </lineage>
</organism>
<evidence type="ECO:0000256" key="5">
    <source>
        <dbReference type="SAM" id="MobiDB-lite"/>
    </source>
</evidence>
<evidence type="ECO:0000259" key="7">
    <source>
        <dbReference type="PROSITE" id="PS52015"/>
    </source>
</evidence>
<gene>
    <name evidence="8" type="ORF">RQ831_02910</name>
</gene>
<feature type="compositionally biased region" description="Low complexity" evidence="5">
    <location>
        <begin position="140"/>
        <end position="150"/>
    </location>
</feature>